<reference evidence="1 2" key="1">
    <citation type="journal article" date="2019" name="Genome Biol. Evol.">
        <title>Insights into the evolution of the New World diploid cottons (Gossypium, subgenus Houzingenia) based on genome sequencing.</title>
        <authorList>
            <person name="Grover C.E."/>
            <person name="Arick M.A. 2nd"/>
            <person name="Thrash A."/>
            <person name="Conover J.L."/>
            <person name="Sanders W.S."/>
            <person name="Peterson D.G."/>
            <person name="Frelichowski J.E."/>
            <person name="Scheffler J.A."/>
            <person name="Scheffler B.E."/>
            <person name="Wendel J.F."/>
        </authorList>
    </citation>
    <scope>NUCLEOTIDE SEQUENCE [LARGE SCALE GENOMIC DNA]</scope>
    <source>
        <strain evidence="1">0</strain>
        <tissue evidence="1">Leaf</tissue>
    </source>
</reference>
<proteinExistence type="predicted"/>
<dbReference type="AlphaFoldDB" id="A0A7J9IAN1"/>
<organism evidence="1 2">
    <name type="scientific">Gossypium harknessii</name>
    <dbReference type="NCBI Taxonomy" id="34285"/>
    <lineage>
        <taxon>Eukaryota</taxon>
        <taxon>Viridiplantae</taxon>
        <taxon>Streptophyta</taxon>
        <taxon>Embryophyta</taxon>
        <taxon>Tracheophyta</taxon>
        <taxon>Spermatophyta</taxon>
        <taxon>Magnoliopsida</taxon>
        <taxon>eudicotyledons</taxon>
        <taxon>Gunneridae</taxon>
        <taxon>Pentapetalae</taxon>
        <taxon>rosids</taxon>
        <taxon>malvids</taxon>
        <taxon>Malvales</taxon>
        <taxon>Malvaceae</taxon>
        <taxon>Malvoideae</taxon>
        <taxon>Gossypium</taxon>
    </lineage>
</organism>
<evidence type="ECO:0000313" key="2">
    <source>
        <dbReference type="Proteomes" id="UP000593560"/>
    </source>
</evidence>
<name>A0A7J9IAN1_9ROSI</name>
<keyword evidence="2" id="KW-1185">Reference proteome</keyword>
<dbReference type="OrthoDB" id="991641at2759"/>
<sequence length="60" mass="7032">MAATRFEIEKFDGEINFNLWQLCLANMVLQEVLMKKTPSTLWKRLETLYATKSLANRLVL</sequence>
<feature type="non-terminal residue" evidence="1">
    <location>
        <position position="1"/>
    </location>
</feature>
<protein>
    <recommendedName>
        <fullName evidence="3">Retrovirus-related Pol polyprotein from transposon TNT 1-94</fullName>
    </recommendedName>
</protein>
<accession>A0A7J9IAN1</accession>
<dbReference type="Proteomes" id="UP000593560">
    <property type="component" value="Unassembled WGS sequence"/>
</dbReference>
<evidence type="ECO:0000313" key="1">
    <source>
        <dbReference type="EMBL" id="MBA0819186.1"/>
    </source>
</evidence>
<comment type="caution">
    <text evidence="1">The sequence shown here is derived from an EMBL/GenBank/DDBJ whole genome shotgun (WGS) entry which is preliminary data.</text>
</comment>
<dbReference type="EMBL" id="JABFAD010328249">
    <property type="protein sequence ID" value="MBA0819186.1"/>
    <property type="molecule type" value="Genomic_DNA"/>
</dbReference>
<gene>
    <name evidence="1" type="ORF">Gohar_022401</name>
</gene>
<evidence type="ECO:0008006" key="3">
    <source>
        <dbReference type="Google" id="ProtNLM"/>
    </source>
</evidence>